<keyword evidence="1" id="KW-0145">Chemotaxis</keyword>
<dbReference type="EMBL" id="QOHO01000013">
    <property type="protein sequence ID" value="RFZ80226.1"/>
    <property type="molecule type" value="Genomic_DNA"/>
</dbReference>
<dbReference type="Pfam" id="PF22673">
    <property type="entry name" value="MCP-like_PDC_1"/>
    <property type="match status" value="1"/>
</dbReference>
<keyword evidence="4" id="KW-1133">Transmembrane helix</keyword>
<protein>
    <submittedName>
        <fullName evidence="7">Methyl-accepting chemotaxis protein</fullName>
    </submittedName>
</protein>
<dbReference type="Gene3D" id="1.10.287.950">
    <property type="entry name" value="Methyl-accepting chemotaxis protein"/>
    <property type="match status" value="1"/>
</dbReference>
<evidence type="ECO:0000313" key="8">
    <source>
        <dbReference type="Proteomes" id="UP000260680"/>
    </source>
</evidence>
<dbReference type="GO" id="GO:0006935">
    <property type="term" value="P:chemotaxis"/>
    <property type="evidence" value="ECO:0007669"/>
    <property type="project" value="UniProtKB-KW"/>
</dbReference>
<dbReference type="CDD" id="cd11386">
    <property type="entry name" value="MCP_signal"/>
    <property type="match status" value="1"/>
</dbReference>
<name>A0A3E2NGU4_9FIRM</name>
<dbReference type="Gene3D" id="3.30.450.20">
    <property type="entry name" value="PAS domain"/>
    <property type="match status" value="2"/>
</dbReference>
<dbReference type="InterPro" id="IPR003660">
    <property type="entry name" value="HAMP_dom"/>
</dbReference>
<dbReference type="InterPro" id="IPR051310">
    <property type="entry name" value="MCP_chemotaxis"/>
</dbReference>
<dbReference type="CDD" id="cd12913">
    <property type="entry name" value="PDC1_MCP_like"/>
    <property type="match status" value="1"/>
</dbReference>
<dbReference type="AlphaFoldDB" id="A0A3E2NGU4"/>
<dbReference type="PANTHER" id="PTHR43531">
    <property type="entry name" value="PROTEIN ICFG"/>
    <property type="match status" value="1"/>
</dbReference>
<evidence type="ECO:0000259" key="6">
    <source>
        <dbReference type="PROSITE" id="PS50885"/>
    </source>
</evidence>
<dbReference type="CDD" id="cd06225">
    <property type="entry name" value="HAMP"/>
    <property type="match status" value="1"/>
</dbReference>
<dbReference type="GO" id="GO:0004888">
    <property type="term" value="F:transmembrane signaling receptor activity"/>
    <property type="evidence" value="ECO:0007669"/>
    <property type="project" value="TreeGrafter"/>
</dbReference>
<sequence>MLRKGDYAMMWKRLGKFKKIRLKNRGKFTRLSTRIACMAGIMLVVVFGILIGITSRMTKRAMQQSAFGELKTLASENGKDIQQIFDTAQQVSNRITYYLENSSENRKQMLDLRIKAGNTAEPFYKSRISDKVTLDTNGMRIEDYMISTIRASVMYSEDIKGISILFEQYGLSSAARSYGIYSSQDGTVTSCGNYEDYSAKDYYQKALETGARVITEPYESNGEMIITMAVPVIVNSRTLCVVSVDVGLDRFSQVKTAASYPSMFTFILNDAGTIISESTGKGLAGTNVSDSVSSQSCKAGIKAGTAAGEAFHVIDGNGKGEVYYFFEPIQLNGSVWYSVTAVNAGDMNREAERMATLMTVISVAAMIMILFMITVVIKKQLKPLHKLSAAAEQIADGNLSGFSGVDSGDEIGQTAKSFERMSSNLKTIIDRISLALHEIADNHLDLDADMGLSGDFYKLEEAVKKITLNLNAVMYEVNQSAGQVAASSGQVAEGSKVLADGADTQEKTIELLSDSVNHVSGNIKKLAEKAGDVSVQVQQTGTEVVNCDMSMQNLSKAMDEIRVSSGEIEKIIKVIEDIAFQTNILALNAAIEAARAGEFGKGFAVVAGEVRNLAAKSSEAAKNTTDLIQSSITAVENGNSLLDETVQSMMKVLEDSAMAVEAVDSISAAAGKEARAVEEITKELDRISLTVRNNSATAEESAVSSQELSRQAQLLRELVERFRLRTQ</sequence>
<proteinExistence type="inferred from homology"/>
<dbReference type="InterPro" id="IPR004089">
    <property type="entry name" value="MCPsignal_dom"/>
</dbReference>
<dbReference type="PROSITE" id="PS50111">
    <property type="entry name" value="CHEMOTAXIS_TRANSDUC_2"/>
    <property type="match status" value="1"/>
</dbReference>
<dbReference type="GO" id="GO:0005886">
    <property type="term" value="C:plasma membrane"/>
    <property type="evidence" value="ECO:0007669"/>
    <property type="project" value="TreeGrafter"/>
</dbReference>
<evidence type="ECO:0000256" key="4">
    <source>
        <dbReference type="SAM" id="Phobius"/>
    </source>
</evidence>
<dbReference type="GO" id="GO:0007165">
    <property type="term" value="P:signal transduction"/>
    <property type="evidence" value="ECO:0007669"/>
    <property type="project" value="UniProtKB-KW"/>
</dbReference>
<dbReference type="PANTHER" id="PTHR43531:SF11">
    <property type="entry name" value="METHYL-ACCEPTING CHEMOTAXIS PROTEIN 3"/>
    <property type="match status" value="1"/>
</dbReference>
<dbReference type="Pfam" id="PF00015">
    <property type="entry name" value="MCPsignal"/>
    <property type="match status" value="1"/>
</dbReference>
<evidence type="ECO:0000256" key="1">
    <source>
        <dbReference type="ARBA" id="ARBA00022500"/>
    </source>
</evidence>
<dbReference type="Gene3D" id="6.10.340.10">
    <property type="match status" value="1"/>
</dbReference>
<reference evidence="7 8" key="1">
    <citation type="submission" date="2018-07" db="EMBL/GenBank/DDBJ databases">
        <title>New species, Clostridium PI-S10-A1B.</title>
        <authorList>
            <person name="Krishna G."/>
            <person name="Summeta K."/>
            <person name="Shikha S."/>
            <person name="Prabhu P.B."/>
            <person name="Suresh K."/>
        </authorList>
    </citation>
    <scope>NUCLEOTIDE SEQUENCE [LARGE SCALE GENOMIC DNA]</scope>
    <source>
        <strain evidence="7 8">PI-S10-A1B</strain>
    </source>
</reference>
<keyword evidence="4" id="KW-0812">Transmembrane</keyword>
<dbReference type="OrthoDB" id="9814363at2"/>
<feature type="domain" description="Methyl-accepting transducer" evidence="5">
    <location>
        <begin position="480"/>
        <end position="709"/>
    </location>
</feature>
<dbReference type="SMART" id="SM00304">
    <property type="entry name" value="HAMP"/>
    <property type="match status" value="1"/>
</dbReference>
<gene>
    <name evidence="7" type="ORF">DS742_04485</name>
</gene>
<feature type="domain" description="HAMP" evidence="6">
    <location>
        <begin position="378"/>
        <end position="430"/>
    </location>
</feature>
<dbReference type="SUPFAM" id="SSF58104">
    <property type="entry name" value="Methyl-accepting chemotaxis protein (MCP) signaling domain"/>
    <property type="match status" value="1"/>
</dbReference>
<evidence type="ECO:0000313" key="7">
    <source>
        <dbReference type="EMBL" id="RFZ80226.1"/>
    </source>
</evidence>
<comment type="similarity">
    <text evidence="2">Belongs to the methyl-accepting chemotaxis (MCP) protein family.</text>
</comment>
<accession>A0A3E2NGU4</accession>
<dbReference type="Proteomes" id="UP000260680">
    <property type="component" value="Unassembled WGS sequence"/>
</dbReference>
<keyword evidence="4" id="KW-0472">Membrane</keyword>
<evidence type="ECO:0000256" key="3">
    <source>
        <dbReference type="PROSITE-ProRule" id="PRU00284"/>
    </source>
</evidence>
<dbReference type="PROSITE" id="PS50885">
    <property type="entry name" value="HAMP"/>
    <property type="match status" value="1"/>
</dbReference>
<evidence type="ECO:0000256" key="2">
    <source>
        <dbReference type="ARBA" id="ARBA00029447"/>
    </source>
</evidence>
<dbReference type="SMART" id="SM00283">
    <property type="entry name" value="MA"/>
    <property type="match status" value="1"/>
</dbReference>
<feature type="transmembrane region" description="Helical" evidence="4">
    <location>
        <begin position="354"/>
        <end position="377"/>
    </location>
</feature>
<evidence type="ECO:0000259" key="5">
    <source>
        <dbReference type="PROSITE" id="PS50111"/>
    </source>
</evidence>
<keyword evidence="3" id="KW-0807">Transducer</keyword>
<feature type="transmembrane region" description="Helical" evidence="4">
    <location>
        <begin position="31"/>
        <end position="53"/>
    </location>
</feature>
<comment type="caution">
    <text evidence="7">The sequence shown here is derived from an EMBL/GenBank/DDBJ whole genome shotgun (WGS) entry which is preliminary data.</text>
</comment>
<dbReference type="Pfam" id="PF00672">
    <property type="entry name" value="HAMP"/>
    <property type="match status" value="1"/>
</dbReference>
<organism evidence="7 8">
    <name type="scientific">Lacrimispora amygdalina</name>
    <dbReference type="NCBI Taxonomy" id="253257"/>
    <lineage>
        <taxon>Bacteria</taxon>
        <taxon>Bacillati</taxon>
        <taxon>Bacillota</taxon>
        <taxon>Clostridia</taxon>
        <taxon>Lachnospirales</taxon>
        <taxon>Lachnospiraceae</taxon>
        <taxon>Lacrimispora</taxon>
    </lineage>
</organism>